<comment type="caution">
    <text evidence="3">The sequence shown here is derived from an EMBL/GenBank/DDBJ whole genome shotgun (WGS) entry which is preliminary data.</text>
</comment>
<feature type="domain" description="AB hydrolase-1" evidence="2">
    <location>
        <begin position="25"/>
        <end position="273"/>
    </location>
</feature>
<dbReference type="Pfam" id="PF00561">
    <property type="entry name" value="Abhydrolase_1"/>
    <property type="match status" value="1"/>
</dbReference>
<dbReference type="InterPro" id="IPR000639">
    <property type="entry name" value="Epox_hydrolase-like"/>
</dbReference>
<gene>
    <name evidence="3" type="ORF">J2S63_000256</name>
</gene>
<accession>A0ABU2BSK3</accession>
<dbReference type="InterPro" id="IPR029058">
    <property type="entry name" value="AB_hydrolase_fold"/>
</dbReference>
<sequence>MTSRLLDALPTHQVGALQWGPPEGPLVVALHGFPDSAWTWRRVGPLLGEAGHRVVAPFLRGYAPSGIPSDHDYSVRALAADARAFHRLYDGDERAVLVGHDWGAIAAAAVAGDPRSPYAKVATLAVPPLAWVNPTRATIGPWAAAVVRQPFHSWYIALNQVPGVSERVFARLTRRLWADWSPGYDATDDLAHLADAVPDRAHARAVVSYYRALLSAGTRDALAEPVVPLLHLHGDRDGCLDPRFHVVLEARVAPPAEAVLVPDAGHFLQLEQPDVVAGHLLRFLAT</sequence>
<evidence type="ECO:0000256" key="1">
    <source>
        <dbReference type="ARBA" id="ARBA00022801"/>
    </source>
</evidence>
<keyword evidence="1" id="KW-0378">Hydrolase</keyword>
<reference evidence="3 4" key="1">
    <citation type="submission" date="2023-07" db="EMBL/GenBank/DDBJ databases">
        <title>Sequencing the genomes of 1000 actinobacteria strains.</title>
        <authorList>
            <person name="Klenk H.-P."/>
        </authorList>
    </citation>
    <scope>NUCLEOTIDE SEQUENCE [LARGE SCALE GENOMIC DNA]</scope>
    <source>
        <strain evidence="3 4">DSM 19426</strain>
    </source>
</reference>
<dbReference type="Proteomes" id="UP001183648">
    <property type="component" value="Unassembled WGS sequence"/>
</dbReference>
<evidence type="ECO:0000313" key="3">
    <source>
        <dbReference type="EMBL" id="MDR7360703.1"/>
    </source>
</evidence>
<evidence type="ECO:0000313" key="4">
    <source>
        <dbReference type="Proteomes" id="UP001183648"/>
    </source>
</evidence>
<evidence type="ECO:0000259" key="2">
    <source>
        <dbReference type="Pfam" id="PF00561"/>
    </source>
</evidence>
<dbReference type="RefSeq" id="WP_310297554.1">
    <property type="nucleotide sequence ID" value="NZ_BAAAPS010000011.1"/>
</dbReference>
<protein>
    <submittedName>
        <fullName evidence="3">Pimeloyl-ACP methyl ester carboxylesterase</fullName>
    </submittedName>
</protein>
<dbReference type="SUPFAM" id="SSF53474">
    <property type="entry name" value="alpha/beta-Hydrolases"/>
    <property type="match status" value="1"/>
</dbReference>
<keyword evidence="4" id="KW-1185">Reference proteome</keyword>
<organism evidence="3 4">
    <name type="scientific">Nocardioides marmoribigeumensis</name>
    <dbReference type="NCBI Taxonomy" id="433649"/>
    <lineage>
        <taxon>Bacteria</taxon>
        <taxon>Bacillati</taxon>
        <taxon>Actinomycetota</taxon>
        <taxon>Actinomycetes</taxon>
        <taxon>Propionibacteriales</taxon>
        <taxon>Nocardioidaceae</taxon>
        <taxon>Nocardioides</taxon>
    </lineage>
</organism>
<dbReference type="Gene3D" id="3.40.50.1820">
    <property type="entry name" value="alpha/beta hydrolase"/>
    <property type="match status" value="1"/>
</dbReference>
<dbReference type="InterPro" id="IPR000073">
    <property type="entry name" value="AB_hydrolase_1"/>
</dbReference>
<dbReference type="EMBL" id="JAVDYG010000001">
    <property type="protein sequence ID" value="MDR7360703.1"/>
    <property type="molecule type" value="Genomic_DNA"/>
</dbReference>
<dbReference type="PANTHER" id="PTHR43329">
    <property type="entry name" value="EPOXIDE HYDROLASE"/>
    <property type="match status" value="1"/>
</dbReference>
<name>A0ABU2BSK3_9ACTN</name>
<proteinExistence type="predicted"/>
<dbReference type="PRINTS" id="PR00412">
    <property type="entry name" value="EPOXHYDRLASE"/>
</dbReference>